<accession>A0ABU8HE01</accession>
<dbReference type="Pfam" id="PF13349">
    <property type="entry name" value="DUF4097"/>
    <property type="match status" value="1"/>
</dbReference>
<keyword evidence="1" id="KW-1133">Transmembrane helix</keyword>
<sequence>MNKRIALSGLILFLIGVIGLFVMLLTTGGFSMEKKPIAMEKVIEINDLEQVTVQSTTIDLHYQSHDKENVLVKLSGDVSEEIEVDIRAEQKGKTLEITIDEDNWTLFSIFRFLDVEATIFLPNNSVKALDLQTTTGDVYVEEFDGAEIMADAVTGDVNIAHFNGTMMKGETTTGKLSLTDVVADTRLISTTGDVEFNGKLTRALDISTTTGSVLIRVNPTPSEYKLVLDSTTGDFVIDWPELQVQNDGHYTHSTGDGPKIIVGTTTGDVSLLTK</sequence>
<name>A0ABU8HE01_9BACI</name>
<dbReference type="EMBL" id="JBBAXC010000007">
    <property type="protein sequence ID" value="MEI5907409.1"/>
    <property type="molecule type" value="Genomic_DNA"/>
</dbReference>
<organism evidence="3 4">
    <name type="scientific">Bacillus spongiae</name>
    <dbReference type="NCBI Taxonomy" id="2683610"/>
    <lineage>
        <taxon>Bacteria</taxon>
        <taxon>Bacillati</taxon>
        <taxon>Bacillota</taxon>
        <taxon>Bacilli</taxon>
        <taxon>Bacillales</taxon>
        <taxon>Bacillaceae</taxon>
        <taxon>Bacillus</taxon>
    </lineage>
</organism>
<evidence type="ECO:0000259" key="2">
    <source>
        <dbReference type="Pfam" id="PF13349"/>
    </source>
</evidence>
<evidence type="ECO:0000256" key="1">
    <source>
        <dbReference type="SAM" id="Phobius"/>
    </source>
</evidence>
<reference evidence="3 4" key="1">
    <citation type="journal article" date="2018" name="J. Microbiol.">
        <title>Bacillus spongiae sp. nov., isolated from sponge of Jeju Island.</title>
        <authorList>
            <person name="Lee G.E."/>
            <person name="Im W.T."/>
            <person name="Park J.S."/>
        </authorList>
    </citation>
    <scope>NUCLEOTIDE SEQUENCE [LARGE SCALE GENOMIC DNA]</scope>
    <source>
        <strain evidence="3 4">135PIL107-10</strain>
    </source>
</reference>
<dbReference type="RefSeq" id="WP_336586847.1">
    <property type="nucleotide sequence ID" value="NZ_JBBAXC010000007.1"/>
</dbReference>
<keyword evidence="1" id="KW-0812">Transmembrane</keyword>
<keyword evidence="4" id="KW-1185">Reference proteome</keyword>
<dbReference type="Gene3D" id="2.160.20.120">
    <property type="match status" value="1"/>
</dbReference>
<dbReference type="Proteomes" id="UP001312865">
    <property type="component" value="Unassembled WGS sequence"/>
</dbReference>
<feature type="domain" description="DUF4097" evidence="2">
    <location>
        <begin position="50"/>
        <end position="250"/>
    </location>
</feature>
<gene>
    <name evidence="3" type="ORF">WAK64_10105</name>
</gene>
<proteinExistence type="predicted"/>
<evidence type="ECO:0000313" key="3">
    <source>
        <dbReference type="EMBL" id="MEI5907409.1"/>
    </source>
</evidence>
<keyword evidence="1" id="KW-0472">Membrane</keyword>
<evidence type="ECO:0000313" key="4">
    <source>
        <dbReference type="Proteomes" id="UP001312865"/>
    </source>
</evidence>
<feature type="transmembrane region" description="Helical" evidence="1">
    <location>
        <begin position="6"/>
        <end position="25"/>
    </location>
</feature>
<comment type="caution">
    <text evidence="3">The sequence shown here is derived from an EMBL/GenBank/DDBJ whole genome shotgun (WGS) entry which is preliminary data.</text>
</comment>
<dbReference type="InterPro" id="IPR025164">
    <property type="entry name" value="Toastrack_DUF4097"/>
</dbReference>
<protein>
    <submittedName>
        <fullName evidence="3">DUF4097 family beta strand repeat-containing protein</fullName>
    </submittedName>
</protein>